<feature type="coiled-coil region" evidence="1">
    <location>
        <begin position="93"/>
        <end position="162"/>
    </location>
</feature>
<evidence type="ECO:0000256" key="2">
    <source>
        <dbReference type="SAM" id="MobiDB-lite"/>
    </source>
</evidence>
<gene>
    <name evidence="3" type="ORF">OOU_Y34scaffold00487g86</name>
</gene>
<evidence type="ECO:0000256" key="1">
    <source>
        <dbReference type="SAM" id="Coils"/>
    </source>
</evidence>
<dbReference type="EMBL" id="JH793132">
    <property type="protein sequence ID" value="ELQ39741.1"/>
    <property type="molecule type" value="Genomic_DNA"/>
</dbReference>
<feature type="compositionally biased region" description="Basic and acidic residues" evidence="2">
    <location>
        <begin position="1"/>
        <end position="11"/>
    </location>
</feature>
<dbReference type="AlphaFoldDB" id="A0AA97P0F9"/>
<feature type="region of interest" description="Disordered" evidence="2">
    <location>
        <begin position="1"/>
        <end position="35"/>
    </location>
</feature>
<reference evidence="3" key="1">
    <citation type="journal article" date="2012" name="PLoS Genet.">
        <title>Comparative analysis of the genomes of two field isolates of the rice blast fungus Magnaporthe oryzae.</title>
        <authorList>
            <person name="Xue M."/>
            <person name="Yang J."/>
            <person name="Li Z."/>
            <person name="Hu S."/>
            <person name="Yao N."/>
            <person name="Dean R.A."/>
            <person name="Zhao W."/>
            <person name="Shen M."/>
            <person name="Zhang H."/>
            <person name="Li C."/>
            <person name="Liu L."/>
            <person name="Cao L."/>
            <person name="Xu X."/>
            <person name="Xing Y."/>
            <person name="Hsiang T."/>
            <person name="Zhang Z."/>
            <person name="Xu J.R."/>
            <person name="Peng Y.L."/>
        </authorList>
    </citation>
    <scope>NUCLEOTIDE SEQUENCE</scope>
    <source>
        <strain evidence="3">Y34</strain>
    </source>
</reference>
<organism evidence="3">
    <name type="scientific">Pyricularia oryzae (strain Y34)</name>
    <name type="common">Rice blast fungus</name>
    <name type="synonym">Magnaporthe oryzae</name>
    <dbReference type="NCBI Taxonomy" id="1143189"/>
    <lineage>
        <taxon>Eukaryota</taxon>
        <taxon>Fungi</taxon>
        <taxon>Dikarya</taxon>
        <taxon>Ascomycota</taxon>
        <taxon>Pezizomycotina</taxon>
        <taxon>Sordariomycetes</taxon>
        <taxon>Sordariomycetidae</taxon>
        <taxon>Magnaporthales</taxon>
        <taxon>Pyriculariaceae</taxon>
        <taxon>Pyricularia</taxon>
    </lineage>
</organism>
<feature type="region of interest" description="Disordered" evidence="2">
    <location>
        <begin position="273"/>
        <end position="294"/>
    </location>
</feature>
<protein>
    <submittedName>
        <fullName evidence="3">Uncharacterized protein</fullName>
    </submittedName>
</protein>
<proteinExistence type="predicted"/>
<feature type="compositionally biased region" description="Basic and acidic residues" evidence="2">
    <location>
        <begin position="183"/>
        <end position="198"/>
    </location>
</feature>
<sequence length="294" mass="33415">MSSRESREQRHGRGSHYGASRHSDSGFSSSSGRQANPALYTEFDSRLQFHNLEGLQDAYRQLWDENQKLKDSCVRYEAELANKRAPTPESDSIRKHRNTNLQLKEEVNQLIKDKKGLAKELEILRKDNASLVETIKQREAKLKTTEEDLTAAETRSIRYKEERNAALTAIDGKIRSGSSGSSSDRKKEKERAKEEKARLGQRFEVSKPLEHSLPTRTRRMSRVEREAPYIEDDMLPRAGNYSTTATAGVSRMAPAGTLYQAPRSHAMEAAADNRNGRHMDDGMYNPIPIPRQKK</sequence>
<feature type="region of interest" description="Disordered" evidence="2">
    <location>
        <begin position="168"/>
        <end position="228"/>
    </location>
</feature>
<accession>A0AA97P0F9</accession>
<name>A0AA97P0F9_PYRO3</name>
<dbReference type="Proteomes" id="UP000011086">
    <property type="component" value="Unassembled WGS sequence"/>
</dbReference>
<evidence type="ECO:0000313" key="3">
    <source>
        <dbReference type="EMBL" id="ELQ39741.1"/>
    </source>
</evidence>
<keyword evidence="1" id="KW-0175">Coiled coil</keyword>